<comment type="caution">
    <text evidence="1">The sequence shown here is derived from an EMBL/GenBank/DDBJ whole genome shotgun (WGS) entry which is preliminary data.</text>
</comment>
<gene>
    <name evidence="1" type="ORF">DLM78_18750</name>
</gene>
<protein>
    <submittedName>
        <fullName evidence="1">Uncharacterized protein</fullName>
    </submittedName>
</protein>
<dbReference type="AlphaFoldDB" id="A0A8B3CLI7"/>
<accession>A0A8B3CLI7</accession>
<name>A0A8B3CLI7_9LEPT</name>
<evidence type="ECO:0000313" key="2">
    <source>
        <dbReference type="Proteomes" id="UP000266669"/>
    </source>
</evidence>
<proteinExistence type="predicted"/>
<sequence>MNFKHSEILKVWELLRFGSTKKFPNSRKSSKIGESSRNSYRSCFGRISLLRFDLSGNRFGLRQFDFLRDSLF</sequence>
<reference evidence="2" key="1">
    <citation type="submission" date="2018-05" db="EMBL/GenBank/DDBJ databases">
        <title>Leptospira yasudae sp. nov. and Leptospira stimsonii sp. nov., two pathogenic species of the genus Leptospira isolated from environmental sources.</title>
        <authorList>
            <person name="Casanovas-Massana A."/>
            <person name="Hamond C."/>
            <person name="Santos L.A."/>
            <person name="Hacker K.P."/>
            <person name="Balassiano I."/>
            <person name="Medeiros M.A."/>
            <person name="Reis M.G."/>
            <person name="Ko A.I."/>
            <person name="Wunder E.A."/>
        </authorList>
    </citation>
    <scope>NUCLEOTIDE SEQUENCE [LARGE SCALE GENOMIC DNA]</scope>
    <source>
        <strain evidence="2">AMB6-RJ</strain>
    </source>
</reference>
<evidence type="ECO:0000313" key="1">
    <source>
        <dbReference type="EMBL" id="RHX84124.1"/>
    </source>
</evidence>
<dbReference type="EMBL" id="QHCS01000006">
    <property type="protein sequence ID" value="RHX84124.1"/>
    <property type="molecule type" value="Genomic_DNA"/>
</dbReference>
<dbReference type="Proteomes" id="UP000266669">
    <property type="component" value="Unassembled WGS sequence"/>
</dbReference>
<organism evidence="1 2">
    <name type="scientific">Leptospira stimsonii</name>
    <dbReference type="NCBI Taxonomy" id="2202203"/>
    <lineage>
        <taxon>Bacteria</taxon>
        <taxon>Pseudomonadati</taxon>
        <taxon>Spirochaetota</taxon>
        <taxon>Spirochaetia</taxon>
        <taxon>Leptospirales</taxon>
        <taxon>Leptospiraceae</taxon>
        <taxon>Leptospira</taxon>
    </lineage>
</organism>